<dbReference type="HOGENOM" id="CLU_463938_0_0_1"/>
<dbReference type="OrthoDB" id="3268409at2759"/>
<evidence type="ECO:0000313" key="1">
    <source>
        <dbReference type="EMBL" id="KIJ46898.1"/>
    </source>
</evidence>
<evidence type="ECO:0000313" key="2">
    <source>
        <dbReference type="Proteomes" id="UP000054279"/>
    </source>
</evidence>
<organism evidence="1 2">
    <name type="scientific">Sphaerobolus stellatus (strain SS14)</name>
    <dbReference type="NCBI Taxonomy" id="990650"/>
    <lineage>
        <taxon>Eukaryota</taxon>
        <taxon>Fungi</taxon>
        <taxon>Dikarya</taxon>
        <taxon>Basidiomycota</taxon>
        <taxon>Agaricomycotina</taxon>
        <taxon>Agaricomycetes</taxon>
        <taxon>Phallomycetidae</taxon>
        <taxon>Geastrales</taxon>
        <taxon>Sphaerobolaceae</taxon>
        <taxon>Sphaerobolus</taxon>
    </lineage>
</organism>
<proteinExistence type="predicted"/>
<dbReference type="AlphaFoldDB" id="A0A0C9W566"/>
<gene>
    <name evidence="1" type="ORF">M422DRAFT_46016</name>
</gene>
<dbReference type="Proteomes" id="UP000054279">
    <property type="component" value="Unassembled WGS sequence"/>
</dbReference>
<sequence length="588" mass="67098">MQEEGLVARRGQEISELCRGRLLYTVNKEGRPVICCEHYNSHTSRYHLLDYTPSREQLELNYLEVYFSNDVEELLVMEKVASHLGFGPHAPCMTVENYSAQRTHCSIEHRNEDDQLTSIPLIQMHCKSRFLLYSPLEEERENCSLVLLVCIGPHTHPIPFPRKTPKNIQAEVFDMLCCMDLDLADATPRCMMRHPAVIAHLRSLLSNGSDQDNTLSDLHPSLANKDHLRIYVDKIKGEEFPLGTDWKGLINLKEIQDKTHPKEEHYLRFIGTFTHNGEVYTGQDLSDCVCYSRIFLNCQSTQAHLLVFQKINEIVREDTGNGLRWRHLHSTSLEEPVGIYSFAVDHHLGQVIGLGRYLQSVTKSRQLNQNQDLHEPHCALGQLSDVEHLRRVLHLCNIHWNRKISQGSFPVPVKKKMYSLACTTHPNWEETLRLIANEGGKTAIDWINYKVNCKFSWAAICWEFSYIPLVIWKAGDRHTNTIETLNSDRLKSAKLNESLGIHQGYHTGAESERINKNLKCSQASHLKAEIKEDTRISKVNGVVQKTAEHFQQVKHPNIPALEAALDQAQRADDNALNTAGKLGSGPVY</sequence>
<accession>A0A0C9W566</accession>
<reference evidence="1 2" key="1">
    <citation type="submission" date="2014-06" db="EMBL/GenBank/DDBJ databases">
        <title>Evolutionary Origins and Diversification of the Mycorrhizal Mutualists.</title>
        <authorList>
            <consortium name="DOE Joint Genome Institute"/>
            <consortium name="Mycorrhizal Genomics Consortium"/>
            <person name="Kohler A."/>
            <person name="Kuo A."/>
            <person name="Nagy L.G."/>
            <person name="Floudas D."/>
            <person name="Copeland A."/>
            <person name="Barry K.W."/>
            <person name="Cichocki N."/>
            <person name="Veneault-Fourrey C."/>
            <person name="LaButti K."/>
            <person name="Lindquist E.A."/>
            <person name="Lipzen A."/>
            <person name="Lundell T."/>
            <person name="Morin E."/>
            <person name="Murat C."/>
            <person name="Riley R."/>
            <person name="Ohm R."/>
            <person name="Sun H."/>
            <person name="Tunlid A."/>
            <person name="Henrissat B."/>
            <person name="Grigoriev I.V."/>
            <person name="Hibbett D.S."/>
            <person name="Martin F."/>
        </authorList>
    </citation>
    <scope>NUCLEOTIDE SEQUENCE [LARGE SCALE GENOMIC DNA]</scope>
    <source>
        <strain evidence="1 2">SS14</strain>
    </source>
</reference>
<protein>
    <submittedName>
        <fullName evidence="1">Uncharacterized protein</fullName>
    </submittedName>
</protein>
<keyword evidence="2" id="KW-1185">Reference proteome</keyword>
<name>A0A0C9W566_SPHS4</name>
<dbReference type="EMBL" id="KN837105">
    <property type="protein sequence ID" value="KIJ46898.1"/>
    <property type="molecule type" value="Genomic_DNA"/>
</dbReference>